<accession>A0A1A7YBG7</accession>
<reference evidence="1" key="1">
    <citation type="submission" date="2016-05" db="EMBL/GenBank/DDBJ databases">
        <authorList>
            <person name="Lavstsen T."/>
            <person name="Jespersen J.S."/>
        </authorList>
    </citation>
    <scope>NUCLEOTIDE SEQUENCE</scope>
    <source>
        <tissue evidence="1">Brain</tissue>
    </source>
</reference>
<evidence type="ECO:0000313" key="1">
    <source>
        <dbReference type="EMBL" id="SBP27474.1"/>
    </source>
</evidence>
<organism evidence="1">
    <name type="scientific">Iconisemion striatum</name>
    <dbReference type="NCBI Taxonomy" id="60296"/>
    <lineage>
        <taxon>Eukaryota</taxon>
        <taxon>Metazoa</taxon>
        <taxon>Chordata</taxon>
        <taxon>Craniata</taxon>
        <taxon>Vertebrata</taxon>
        <taxon>Euteleostomi</taxon>
        <taxon>Actinopterygii</taxon>
        <taxon>Neopterygii</taxon>
        <taxon>Teleostei</taxon>
        <taxon>Neoteleostei</taxon>
        <taxon>Acanthomorphata</taxon>
        <taxon>Ovalentaria</taxon>
        <taxon>Atherinomorphae</taxon>
        <taxon>Cyprinodontiformes</taxon>
        <taxon>Nothobranchiidae</taxon>
        <taxon>Iconisemion</taxon>
    </lineage>
</organism>
<reference evidence="1" key="2">
    <citation type="submission" date="2016-06" db="EMBL/GenBank/DDBJ databases">
        <title>The genome of a short-lived fish provides insights into sex chromosome evolution and the genetic control of aging.</title>
        <authorList>
            <person name="Reichwald K."/>
            <person name="Felder M."/>
            <person name="Petzold A."/>
            <person name="Koch P."/>
            <person name="Groth M."/>
            <person name="Platzer M."/>
        </authorList>
    </citation>
    <scope>NUCLEOTIDE SEQUENCE</scope>
    <source>
        <tissue evidence="1">Brain</tissue>
    </source>
</reference>
<feature type="non-terminal residue" evidence="1">
    <location>
        <position position="1"/>
    </location>
</feature>
<dbReference type="AlphaFoldDB" id="A0A1A7YBG7"/>
<name>A0A1A7YBG7_9TELE</name>
<proteinExistence type="predicted"/>
<sequence length="54" mass="5979">TDKCFCSECLFISAGNNENSPHSAQSLVFQSSIKSAVVTHFNKLPSWVYVILTE</sequence>
<dbReference type="EMBL" id="HADX01005242">
    <property type="protein sequence ID" value="SBP27474.1"/>
    <property type="molecule type" value="Transcribed_RNA"/>
</dbReference>
<gene>
    <name evidence="1" type="primary">CU694385.1</name>
</gene>
<protein>
    <submittedName>
        <fullName evidence="1">Uncharacterized protein</fullName>
    </submittedName>
</protein>